<proteinExistence type="predicted"/>
<keyword evidence="1" id="KW-1133">Transmembrane helix</keyword>
<comment type="caution">
    <text evidence="2">The sequence shown here is derived from an EMBL/GenBank/DDBJ whole genome shotgun (WGS) entry which is preliminary data.</text>
</comment>
<evidence type="ECO:0000313" key="2">
    <source>
        <dbReference type="EMBL" id="CAG9334439.1"/>
    </source>
</evidence>
<organism evidence="2 3">
    <name type="scientific">Blepharisma stoltei</name>
    <dbReference type="NCBI Taxonomy" id="1481888"/>
    <lineage>
        <taxon>Eukaryota</taxon>
        <taxon>Sar</taxon>
        <taxon>Alveolata</taxon>
        <taxon>Ciliophora</taxon>
        <taxon>Postciliodesmatophora</taxon>
        <taxon>Heterotrichea</taxon>
        <taxon>Heterotrichida</taxon>
        <taxon>Blepharismidae</taxon>
        <taxon>Blepharisma</taxon>
    </lineage>
</organism>
<sequence>MHIKKRKNYLSRSLLIYLFKMSNIDEENKVPHFRKVYEQKKSDREVQLQTDQYPQDSFELGPMSFDEEVKAPIGMIIMLITSFLLSFVLIIIGAILYEQKHDTKNAVGIWVLAFLVMIPGLFSIYKIIVILAPKTPQDRVNILHP</sequence>
<dbReference type="AlphaFoldDB" id="A0AAU9KK64"/>
<name>A0AAU9KK64_9CILI</name>
<gene>
    <name evidence="2" type="ORF">BSTOLATCC_MIC61055</name>
</gene>
<evidence type="ECO:0000313" key="3">
    <source>
        <dbReference type="Proteomes" id="UP001162131"/>
    </source>
</evidence>
<dbReference type="EMBL" id="CAJZBQ010000058">
    <property type="protein sequence ID" value="CAG9334439.1"/>
    <property type="molecule type" value="Genomic_DNA"/>
</dbReference>
<evidence type="ECO:0008006" key="4">
    <source>
        <dbReference type="Google" id="ProtNLM"/>
    </source>
</evidence>
<feature type="transmembrane region" description="Helical" evidence="1">
    <location>
        <begin position="73"/>
        <end position="97"/>
    </location>
</feature>
<feature type="transmembrane region" description="Helical" evidence="1">
    <location>
        <begin position="109"/>
        <end position="132"/>
    </location>
</feature>
<reference evidence="2" key="1">
    <citation type="submission" date="2021-09" db="EMBL/GenBank/DDBJ databases">
        <authorList>
            <consortium name="AG Swart"/>
            <person name="Singh M."/>
            <person name="Singh A."/>
            <person name="Seah K."/>
            <person name="Emmerich C."/>
        </authorList>
    </citation>
    <scope>NUCLEOTIDE SEQUENCE</scope>
    <source>
        <strain evidence="2">ATCC30299</strain>
    </source>
</reference>
<evidence type="ECO:0000256" key="1">
    <source>
        <dbReference type="SAM" id="Phobius"/>
    </source>
</evidence>
<keyword evidence="1" id="KW-0812">Transmembrane</keyword>
<protein>
    <recommendedName>
        <fullName evidence="4">Transmembrane protein 230</fullName>
    </recommendedName>
</protein>
<dbReference type="Proteomes" id="UP001162131">
    <property type="component" value="Unassembled WGS sequence"/>
</dbReference>
<keyword evidence="1" id="KW-0472">Membrane</keyword>
<keyword evidence="3" id="KW-1185">Reference proteome</keyword>
<accession>A0AAU9KK64</accession>